<reference evidence="2 3" key="1">
    <citation type="submission" date="2017-08" db="EMBL/GenBank/DDBJ databases">
        <title>Infants hospitalized years apart are colonized by the same room-sourced microbial strains.</title>
        <authorList>
            <person name="Brooks B."/>
            <person name="Olm M.R."/>
            <person name="Firek B.A."/>
            <person name="Baker R."/>
            <person name="Thomas B.C."/>
            <person name="Morowitz M.J."/>
            <person name="Banfield J.F."/>
        </authorList>
    </citation>
    <scope>NUCLEOTIDE SEQUENCE [LARGE SCALE GENOMIC DNA]</scope>
    <source>
        <strain evidence="2">S2_005_002_R2_34</strain>
    </source>
</reference>
<sequence length="285" mass="32477">MAEAMSHAPDRLPFDLRTEIDQFEAYRDLKGKHFLRPQLPTITIEAELHCPAIHQQFVRWFETTQTYAVFLDLVARHWIRARADYNAYLIKFDEHIAHLSAKISEDLSQYEMLSNAQLTRHRNPYKVDVEISGPRGKQILDCFLSADRLLRHAQFMAIMGDLDGNVLRKLEEDTQRSLNRTSMSLRAVVIEAKQRVTTARAKASSDRDAQRRHDVARRSERRRERQSEVAVTTTAELPPDIAVPVLHDGSPELAGEIAEEVSEAPEGTGRRGASRNRSRSAIAAE</sequence>
<dbReference type="AlphaFoldDB" id="A0A2W5N5U0"/>
<evidence type="ECO:0008006" key="4">
    <source>
        <dbReference type="Google" id="ProtNLM"/>
    </source>
</evidence>
<gene>
    <name evidence="2" type="ORF">DI556_13535</name>
</gene>
<evidence type="ECO:0000313" key="3">
    <source>
        <dbReference type="Proteomes" id="UP000249185"/>
    </source>
</evidence>
<feature type="compositionally biased region" description="Basic and acidic residues" evidence="1">
    <location>
        <begin position="203"/>
        <end position="227"/>
    </location>
</feature>
<accession>A0A2W5N5U0</accession>
<name>A0A2W5N5U0_RHOSU</name>
<proteinExistence type="predicted"/>
<feature type="region of interest" description="Disordered" evidence="1">
    <location>
        <begin position="199"/>
        <end position="285"/>
    </location>
</feature>
<dbReference type="Proteomes" id="UP000249185">
    <property type="component" value="Unassembled WGS sequence"/>
</dbReference>
<dbReference type="EMBL" id="QFPW01000010">
    <property type="protein sequence ID" value="PZQ48832.1"/>
    <property type="molecule type" value="Genomic_DNA"/>
</dbReference>
<evidence type="ECO:0000313" key="2">
    <source>
        <dbReference type="EMBL" id="PZQ48832.1"/>
    </source>
</evidence>
<organism evidence="2 3">
    <name type="scientific">Rhodovulum sulfidophilum</name>
    <name type="common">Rhodobacter sulfidophilus</name>
    <dbReference type="NCBI Taxonomy" id="35806"/>
    <lineage>
        <taxon>Bacteria</taxon>
        <taxon>Pseudomonadati</taxon>
        <taxon>Pseudomonadota</taxon>
        <taxon>Alphaproteobacteria</taxon>
        <taxon>Rhodobacterales</taxon>
        <taxon>Paracoccaceae</taxon>
        <taxon>Rhodovulum</taxon>
    </lineage>
</organism>
<comment type="caution">
    <text evidence="2">The sequence shown here is derived from an EMBL/GenBank/DDBJ whole genome shotgun (WGS) entry which is preliminary data.</text>
</comment>
<protein>
    <recommendedName>
        <fullName evidence="4">DUF1845 domain-containing protein</fullName>
    </recommendedName>
</protein>
<evidence type="ECO:0000256" key="1">
    <source>
        <dbReference type="SAM" id="MobiDB-lite"/>
    </source>
</evidence>